<feature type="region of interest" description="Disordered" evidence="19">
    <location>
        <begin position="1090"/>
        <end position="1132"/>
    </location>
</feature>
<keyword evidence="5" id="KW-0678">Repressor</keyword>
<dbReference type="InterPro" id="IPR000402">
    <property type="entry name" value="Na/K_ATPase_sub_beta"/>
</dbReference>
<dbReference type="InterPro" id="IPR038702">
    <property type="entry name" value="Na/K_ATPase_sub_beta_sf"/>
</dbReference>
<dbReference type="EMBL" id="JABSTR010000006">
    <property type="protein sequence ID" value="KAH9373745.1"/>
    <property type="molecule type" value="Genomic_DNA"/>
</dbReference>
<keyword evidence="6" id="KW-1017">Isopeptide bond</keyword>
<evidence type="ECO:0000256" key="8">
    <source>
        <dbReference type="ARBA" id="ARBA00022692"/>
    </source>
</evidence>
<feature type="compositionally biased region" description="Low complexity" evidence="19">
    <location>
        <begin position="675"/>
        <end position="684"/>
    </location>
</feature>
<keyword evidence="8 20" id="KW-0812">Transmembrane</keyword>
<dbReference type="VEuPathDB" id="VectorBase:HLOH_046081"/>
<keyword evidence="23" id="KW-1185">Reference proteome</keyword>
<evidence type="ECO:0000256" key="20">
    <source>
        <dbReference type="SAM" id="Phobius"/>
    </source>
</evidence>
<comment type="similarity">
    <text evidence="2">Belongs to the eukaryotic initiation factor 4G family.</text>
</comment>
<dbReference type="PANTHER" id="PTHR23253:SF9">
    <property type="entry name" value="EUKARYOTIC TRANSLATION INITIATION FACTOR 4 GAMMA 2"/>
    <property type="match status" value="1"/>
</dbReference>
<evidence type="ECO:0000256" key="5">
    <source>
        <dbReference type="ARBA" id="ARBA00022491"/>
    </source>
</evidence>
<keyword evidence="11" id="KW-0648">Protein biosynthesis</keyword>
<keyword evidence="15 20" id="KW-0472">Membrane</keyword>
<dbReference type="Pfam" id="PF00287">
    <property type="entry name" value="Na_K-ATPase"/>
    <property type="match status" value="1"/>
</dbReference>
<gene>
    <name evidence="22" type="ORF">HPB48_016591</name>
</gene>
<evidence type="ECO:0000256" key="16">
    <source>
        <dbReference type="ARBA" id="ARBA00037759"/>
    </source>
</evidence>
<dbReference type="GO" id="GO:0006814">
    <property type="term" value="P:sodium ion transport"/>
    <property type="evidence" value="ECO:0007669"/>
    <property type="project" value="InterPro"/>
</dbReference>
<feature type="compositionally biased region" description="Polar residues" evidence="19">
    <location>
        <begin position="658"/>
        <end position="674"/>
    </location>
</feature>
<dbReference type="InterPro" id="IPR003890">
    <property type="entry name" value="MIF4G-like_typ-3"/>
</dbReference>
<dbReference type="GO" id="GO:0006813">
    <property type="term" value="P:potassium ion transport"/>
    <property type="evidence" value="ECO:0007669"/>
    <property type="project" value="InterPro"/>
</dbReference>
<evidence type="ECO:0000256" key="12">
    <source>
        <dbReference type="ARBA" id="ARBA00022968"/>
    </source>
</evidence>
<dbReference type="SUPFAM" id="SSF48371">
    <property type="entry name" value="ARM repeat"/>
    <property type="match status" value="3"/>
</dbReference>
<comment type="similarity">
    <text evidence="3">Belongs to the X(+)/potassium ATPases subunit beta family.</text>
</comment>
<dbReference type="InterPro" id="IPR003307">
    <property type="entry name" value="W2_domain"/>
</dbReference>
<feature type="compositionally biased region" description="Low complexity" evidence="19">
    <location>
        <begin position="1169"/>
        <end position="1197"/>
    </location>
</feature>
<dbReference type="Gene3D" id="2.60.40.1660">
    <property type="entry name" value="Na, k-atpase alpha subunit"/>
    <property type="match status" value="1"/>
</dbReference>
<comment type="caution">
    <text evidence="22">The sequence shown here is derived from an EMBL/GenBank/DDBJ whole genome shotgun (WGS) entry which is preliminary data.</text>
</comment>
<keyword evidence="7" id="KW-0396">Initiation factor</keyword>
<dbReference type="GO" id="GO:0005890">
    <property type="term" value="C:sodium:potassium-exchanging ATPase complex"/>
    <property type="evidence" value="ECO:0007669"/>
    <property type="project" value="InterPro"/>
</dbReference>
<evidence type="ECO:0000256" key="6">
    <source>
        <dbReference type="ARBA" id="ARBA00022499"/>
    </source>
</evidence>
<evidence type="ECO:0000313" key="23">
    <source>
        <dbReference type="Proteomes" id="UP000821853"/>
    </source>
</evidence>
<dbReference type="Pfam" id="PF02854">
    <property type="entry name" value="MIF4G"/>
    <property type="match status" value="1"/>
</dbReference>
<comment type="function">
    <text evidence="16">Appears to play a role in the switch from cap-dependent to IRES-mediated translation during mitosis, apoptosis and viral infection. Cleaved by some caspases and viral proteases.</text>
</comment>
<feature type="domain" description="W2" evidence="21">
    <location>
        <begin position="850"/>
        <end position="1032"/>
    </location>
</feature>
<keyword evidence="9" id="KW-0832">Ubl conjugation</keyword>
<reference evidence="22 23" key="1">
    <citation type="journal article" date="2020" name="Cell">
        <title>Large-Scale Comparative Analyses of Tick Genomes Elucidate Their Genetic Diversity and Vector Capacities.</title>
        <authorList>
            <consortium name="Tick Genome and Microbiome Consortium (TIGMIC)"/>
            <person name="Jia N."/>
            <person name="Wang J."/>
            <person name="Shi W."/>
            <person name="Du L."/>
            <person name="Sun Y."/>
            <person name="Zhan W."/>
            <person name="Jiang J.F."/>
            <person name="Wang Q."/>
            <person name="Zhang B."/>
            <person name="Ji P."/>
            <person name="Bell-Sakyi L."/>
            <person name="Cui X.M."/>
            <person name="Yuan T.T."/>
            <person name="Jiang B.G."/>
            <person name="Yang W.F."/>
            <person name="Lam T.T."/>
            <person name="Chang Q.C."/>
            <person name="Ding S.J."/>
            <person name="Wang X.J."/>
            <person name="Zhu J.G."/>
            <person name="Ruan X.D."/>
            <person name="Zhao L."/>
            <person name="Wei J.T."/>
            <person name="Ye R.Z."/>
            <person name="Que T.C."/>
            <person name="Du C.H."/>
            <person name="Zhou Y.H."/>
            <person name="Cheng J.X."/>
            <person name="Dai P.F."/>
            <person name="Guo W.B."/>
            <person name="Han X.H."/>
            <person name="Huang E.J."/>
            <person name="Li L.F."/>
            <person name="Wei W."/>
            <person name="Gao Y.C."/>
            <person name="Liu J.Z."/>
            <person name="Shao H.Z."/>
            <person name="Wang X."/>
            <person name="Wang C.C."/>
            <person name="Yang T.C."/>
            <person name="Huo Q.B."/>
            <person name="Li W."/>
            <person name="Chen H.Y."/>
            <person name="Chen S.E."/>
            <person name="Zhou L.G."/>
            <person name="Ni X.B."/>
            <person name="Tian J.H."/>
            <person name="Sheng Y."/>
            <person name="Liu T."/>
            <person name="Pan Y.S."/>
            <person name="Xia L.Y."/>
            <person name="Li J."/>
            <person name="Zhao F."/>
            <person name="Cao W.C."/>
        </authorList>
    </citation>
    <scope>NUCLEOTIDE SEQUENCE [LARGE SCALE GENOMIC DNA]</scope>
    <source>
        <strain evidence="22">HaeL-2018</strain>
    </source>
</reference>
<comment type="subcellular location">
    <subcellularLocation>
        <location evidence="1">Membrane</location>
        <topology evidence="1">Single-pass type II membrane protein</topology>
    </subcellularLocation>
</comment>
<evidence type="ECO:0000256" key="17">
    <source>
        <dbReference type="ARBA" id="ARBA00040449"/>
    </source>
</evidence>
<feature type="compositionally biased region" description="Low complexity" evidence="19">
    <location>
        <begin position="648"/>
        <end position="657"/>
    </location>
</feature>
<dbReference type="Pfam" id="PF02020">
    <property type="entry name" value="W2"/>
    <property type="match status" value="1"/>
</dbReference>
<evidence type="ECO:0000256" key="14">
    <source>
        <dbReference type="ARBA" id="ARBA00022990"/>
    </source>
</evidence>
<feature type="region of interest" description="Disordered" evidence="19">
    <location>
        <begin position="1030"/>
        <end position="1052"/>
    </location>
</feature>
<dbReference type="FunFam" id="1.25.40.180:FF:000061">
    <property type="entry name" value="Eukaryotic translation initiation factor 4 gamma 2"/>
    <property type="match status" value="1"/>
</dbReference>
<accession>A0A9J6GG44</accession>
<dbReference type="GO" id="GO:0003729">
    <property type="term" value="F:mRNA binding"/>
    <property type="evidence" value="ECO:0007669"/>
    <property type="project" value="TreeGrafter"/>
</dbReference>
<name>A0A9J6GG44_HAELO</name>
<evidence type="ECO:0000256" key="1">
    <source>
        <dbReference type="ARBA" id="ARBA00004606"/>
    </source>
</evidence>
<keyword evidence="12" id="KW-0735">Signal-anchor</keyword>
<evidence type="ECO:0000256" key="2">
    <source>
        <dbReference type="ARBA" id="ARBA00005775"/>
    </source>
</evidence>
<keyword evidence="14" id="KW-0007">Acetylation</keyword>
<dbReference type="PROSITE" id="PS51363">
    <property type="entry name" value="W2"/>
    <property type="match status" value="1"/>
</dbReference>
<dbReference type="OrthoDB" id="514777at2759"/>
<feature type="region of interest" description="Disordered" evidence="19">
    <location>
        <begin position="1169"/>
        <end position="1198"/>
    </location>
</feature>
<evidence type="ECO:0000256" key="3">
    <source>
        <dbReference type="ARBA" id="ARBA00005876"/>
    </source>
</evidence>
<dbReference type="PANTHER" id="PTHR23253">
    <property type="entry name" value="EUKARYOTIC TRANSLATION INITIATION FACTOR 4 GAMMA"/>
    <property type="match status" value="1"/>
</dbReference>
<evidence type="ECO:0000256" key="7">
    <source>
        <dbReference type="ARBA" id="ARBA00022540"/>
    </source>
</evidence>
<evidence type="ECO:0000256" key="13">
    <source>
        <dbReference type="ARBA" id="ARBA00022989"/>
    </source>
</evidence>
<feature type="region of interest" description="Disordered" evidence="19">
    <location>
        <begin position="648"/>
        <end position="696"/>
    </location>
</feature>
<evidence type="ECO:0000256" key="18">
    <source>
        <dbReference type="ARBA" id="ARBA00046720"/>
    </source>
</evidence>
<dbReference type="GO" id="GO:0003743">
    <property type="term" value="F:translation initiation factor activity"/>
    <property type="evidence" value="ECO:0007669"/>
    <property type="project" value="UniProtKB-KW"/>
</dbReference>
<keyword evidence="10" id="KW-0810">Translation regulation</keyword>
<evidence type="ECO:0000313" key="22">
    <source>
        <dbReference type="EMBL" id="KAH9373745.1"/>
    </source>
</evidence>
<feature type="transmembrane region" description="Helical" evidence="20">
    <location>
        <begin position="1209"/>
        <end position="1231"/>
    </location>
</feature>
<dbReference type="Proteomes" id="UP000821853">
    <property type="component" value="Chromosome 4"/>
</dbReference>
<keyword evidence="13 20" id="KW-1133">Transmembrane helix</keyword>
<evidence type="ECO:0000256" key="15">
    <source>
        <dbReference type="ARBA" id="ARBA00023136"/>
    </source>
</evidence>
<feature type="compositionally biased region" description="Low complexity" evidence="19">
    <location>
        <begin position="580"/>
        <end position="593"/>
    </location>
</feature>
<feature type="region of interest" description="Disordered" evidence="19">
    <location>
        <begin position="517"/>
        <end position="600"/>
    </location>
</feature>
<keyword evidence="4" id="KW-0488">Methylation</keyword>
<comment type="subunit">
    <text evidence="18">Interacts with the serine/threonine protein kinases MKNK1 and MKNK2. Binds EIF4A and EIF3. Interacts with MIF4GD. Interacts with DAZAP2.</text>
</comment>
<dbReference type="InterPro" id="IPR016024">
    <property type="entry name" value="ARM-type_fold"/>
</dbReference>
<dbReference type="SMART" id="SM00515">
    <property type="entry name" value="eIF5C"/>
    <property type="match status" value="1"/>
</dbReference>
<proteinExistence type="inferred from homology"/>
<dbReference type="CDD" id="cd11559">
    <property type="entry name" value="W2_eIF4G1_like"/>
    <property type="match status" value="1"/>
</dbReference>
<evidence type="ECO:0000256" key="4">
    <source>
        <dbReference type="ARBA" id="ARBA00022481"/>
    </source>
</evidence>
<evidence type="ECO:0000259" key="21">
    <source>
        <dbReference type="PROSITE" id="PS51363"/>
    </source>
</evidence>
<sequence>MVDLVCRESKAEPGSSDSVLAYLHLESAAALPATGRVLGGGLLDLADSSWRRCRGFSYARASLVLQNFVALGFAVPLGCFPASLFKRGGGATSVQRPCAEELLEKSSSSRADRRFSVSRASPPDATTEGPRGAGGSSSPCNIRDGTAAASSSLCVHRWVPPSSVRRDAPLSPADKNDLVFRKVRGILNKLTPEKFQKLRRELLQVGLDSTHILKGVILLIFDKALDEPKYSCMYASLCRQLCDESPNFEPPPSSSASSPTTTFRRLLLTKCQDEFENRRRASEAYEHRHGPLSPEEQEQRLVAKHKMLGNIKFIGELGKQGLLQESILHQCVQQLLLGGGGGGGGRAGTGDWQDLECLCQILVTVGRRLDTPKAKPLMDQYFERMRTLAQTPELPARIRFLLRDVVELRGNRWVPRRGAAEHGPRTLQQIREEASRDLGIYSGGGGHARLSGNSQNRGASFGGGGMDDVFAPLPMASLGTGPGVIPSDRFFPYRGSGNASGRSSLNAGGGFLGGGGSNYYNGRNSQPPPQQFGRGQRGGEHLPPRFLKKQGPGSADEISLRPAQNSMVLKPKTPLSFSKTTGPTTTPLGPHPLAKQAMKEPPIVIKQVVQDKNRANRSAPDREKGATREEVIARVDELLASLKLSNGTATTTTTTTTGSADQGTAPATITNSAVNNNGTTTPPTTGGGSDNGLPDETSRAFEALKIPRKFLADALAHAMLATLDKPQAELLPYMALAYKKDGSAAYLEALQEVFGRMAALEEERPLVKSMVAGHVARGVAKGLVSLSELAQALPQGQHYPLFLLVLQQLARSQGRVWLAQGLQQAKVDLASLLPEGPRNGPERLAEVLEDRGLGFLLPRLQGDLWRQLKADPSPTALYRWLRDSLDAQQQAQPSFVHALQQQSAAVAPSVSAVPERAQLDKEREMLERFQPLLRAFLGERPALQLAALYALQSLCHSLGFPKGLLLRWFVLLYDLEIVEEEAFLKWKEDVNDDFPGKGKALFQGRSSNFFKRAASRRLLTRAREASSPQRVVRAERTVVAGRPSPDASDGTRLAAVEWAPSSAPERALSGRVSGCGGLFFSDSLEGAASLRAPSEPRSPLPSSPAAAPASPEPPPPAASPRAEAASQATEAPLAAAVVDHSRAAAMAPPPEPVAQDPSEKVPLRTVSAAADGPEDGAPPAKADGAPSADPQQQQQEQRGFSLWLSKPRVMWWIAVLVAILLVAVVLVATLLSTGREADDVVWTDDASLLTVWPRPRGKHRLITFRHGSLPHEGREWPELTAQLKDLVSGYDPVRAQRNPNVTECFGRRPEHGKVCLFDVRAVAPECTSPLDFGYKEGSPCVFIQFSNVTGWEPASLAQHEASQLLPAPLLPLLKPGLVLLHCEGDTVVDREHLGGVVYTPYQGFRTEFFPYTGHRDYMPPLVAVQFRHPSTAIVIGVRCRLWARNPPPANASAEVYFNLLID</sequence>
<evidence type="ECO:0000256" key="9">
    <source>
        <dbReference type="ARBA" id="ARBA00022843"/>
    </source>
</evidence>
<evidence type="ECO:0000256" key="11">
    <source>
        <dbReference type="ARBA" id="ARBA00022917"/>
    </source>
</evidence>
<dbReference type="GO" id="GO:0006417">
    <property type="term" value="P:regulation of translation"/>
    <property type="evidence" value="ECO:0007669"/>
    <property type="project" value="UniProtKB-KW"/>
</dbReference>
<dbReference type="SMART" id="SM00543">
    <property type="entry name" value="MIF4G"/>
    <property type="match status" value="1"/>
</dbReference>
<protein>
    <recommendedName>
        <fullName evidence="17">Eukaryotic translation initiation factor 4 gamma 2</fullName>
    </recommendedName>
</protein>
<organism evidence="22 23">
    <name type="scientific">Haemaphysalis longicornis</name>
    <name type="common">Bush tick</name>
    <dbReference type="NCBI Taxonomy" id="44386"/>
    <lineage>
        <taxon>Eukaryota</taxon>
        <taxon>Metazoa</taxon>
        <taxon>Ecdysozoa</taxon>
        <taxon>Arthropoda</taxon>
        <taxon>Chelicerata</taxon>
        <taxon>Arachnida</taxon>
        <taxon>Acari</taxon>
        <taxon>Parasitiformes</taxon>
        <taxon>Ixodida</taxon>
        <taxon>Ixodoidea</taxon>
        <taxon>Ixodidae</taxon>
        <taxon>Haemaphysalinae</taxon>
        <taxon>Haemaphysalis</taxon>
    </lineage>
</organism>
<evidence type="ECO:0000256" key="10">
    <source>
        <dbReference type="ARBA" id="ARBA00022845"/>
    </source>
</evidence>
<feature type="region of interest" description="Disordered" evidence="19">
    <location>
        <begin position="103"/>
        <end position="141"/>
    </location>
</feature>
<dbReference type="GO" id="GO:0016281">
    <property type="term" value="C:eukaryotic translation initiation factor 4F complex"/>
    <property type="evidence" value="ECO:0007669"/>
    <property type="project" value="TreeGrafter"/>
</dbReference>
<dbReference type="Gene3D" id="1.25.40.180">
    <property type="match status" value="3"/>
</dbReference>
<evidence type="ECO:0000256" key="19">
    <source>
        <dbReference type="SAM" id="MobiDB-lite"/>
    </source>
</evidence>